<keyword evidence="1" id="KW-0812">Transmembrane</keyword>
<evidence type="ECO:0000313" key="3">
    <source>
        <dbReference type="Proteomes" id="UP001316087"/>
    </source>
</evidence>
<dbReference type="RefSeq" id="WP_241369308.1">
    <property type="nucleotide sequence ID" value="NZ_JAKZFC010000003.1"/>
</dbReference>
<protein>
    <submittedName>
        <fullName evidence="2">Translation initiation factor 2</fullName>
    </submittedName>
</protein>
<gene>
    <name evidence="2" type="ORF">LZ480_10095</name>
</gene>
<evidence type="ECO:0000256" key="1">
    <source>
        <dbReference type="SAM" id="Phobius"/>
    </source>
</evidence>
<dbReference type="EMBL" id="JAKZFC010000003">
    <property type="protein sequence ID" value="MCH7322242.1"/>
    <property type="molecule type" value="Genomic_DNA"/>
</dbReference>
<proteinExistence type="predicted"/>
<organism evidence="2 3">
    <name type="scientific">Solibacillus palustris</name>
    <dbReference type="NCBI Taxonomy" id="2908203"/>
    <lineage>
        <taxon>Bacteria</taxon>
        <taxon>Bacillati</taxon>
        <taxon>Bacillota</taxon>
        <taxon>Bacilli</taxon>
        <taxon>Bacillales</taxon>
        <taxon>Caryophanaceae</taxon>
        <taxon>Solibacillus</taxon>
    </lineage>
</organism>
<accession>A0ABS9UD23</accession>
<dbReference type="Proteomes" id="UP001316087">
    <property type="component" value="Unassembled WGS sequence"/>
</dbReference>
<dbReference type="GO" id="GO:0003743">
    <property type="term" value="F:translation initiation factor activity"/>
    <property type="evidence" value="ECO:0007669"/>
    <property type="project" value="UniProtKB-KW"/>
</dbReference>
<feature type="transmembrane region" description="Helical" evidence="1">
    <location>
        <begin position="12"/>
        <end position="31"/>
    </location>
</feature>
<comment type="caution">
    <text evidence="2">The sequence shown here is derived from an EMBL/GenBank/DDBJ whole genome shotgun (WGS) entry which is preliminary data.</text>
</comment>
<keyword evidence="2" id="KW-0396">Initiation factor</keyword>
<keyword evidence="1" id="KW-1133">Transmembrane helix</keyword>
<keyword evidence="1" id="KW-0472">Membrane</keyword>
<reference evidence="2 3" key="1">
    <citation type="submission" date="2022-03" db="EMBL/GenBank/DDBJ databases">
        <authorList>
            <person name="Jo J.-H."/>
            <person name="Im W.-T."/>
        </authorList>
    </citation>
    <scope>NUCLEOTIDE SEQUENCE [LARGE SCALE GENOMIC DNA]</scope>
    <source>
        <strain evidence="2 3">MA9</strain>
    </source>
</reference>
<keyword evidence="3" id="KW-1185">Reference proteome</keyword>
<sequence>MKKIKNNVVFQAMFIGSMTGIIGVLLLIMLLKMPTEEKAQDVDSVVETAVQQQEQQEQQEIVQVFYALQHGVFSSSESAAQFVAEYPTLNKSAIFEIDSQYFVWSRLDIEKVETALTVVPSAFYKKLTLHSSCPNAAQLQLPKTLKDTKWLTLQSVDKADTTAIPEDWVDRAEEVLKLTTNPNIIRLHLTKNYFEQLDCMKVTF</sequence>
<evidence type="ECO:0000313" key="2">
    <source>
        <dbReference type="EMBL" id="MCH7322242.1"/>
    </source>
</evidence>
<keyword evidence="2" id="KW-0648">Protein biosynthesis</keyword>
<name>A0ABS9UD23_9BACL</name>